<dbReference type="Proteomes" id="UP000230796">
    <property type="component" value="Unassembled WGS sequence"/>
</dbReference>
<dbReference type="AlphaFoldDB" id="A0A2H0VIF2"/>
<gene>
    <name evidence="1" type="ORF">COT87_02330</name>
</gene>
<protein>
    <submittedName>
        <fullName evidence="1">Uncharacterized protein</fullName>
    </submittedName>
</protein>
<proteinExistence type="predicted"/>
<accession>A0A2H0VIF2</accession>
<comment type="caution">
    <text evidence="1">The sequence shown here is derived from an EMBL/GenBank/DDBJ whole genome shotgun (WGS) entry which is preliminary data.</text>
</comment>
<evidence type="ECO:0000313" key="2">
    <source>
        <dbReference type="Proteomes" id="UP000230796"/>
    </source>
</evidence>
<name>A0A2H0VIF2_9BACT</name>
<sequence length="83" mass="9684">MTNTVEKTGRADDDLPMYVVRSETPQELIDQSWNKGRVNKYFKPPETAEESATYYERYAAWQEKWRQIEADPADNWPPPTGGM</sequence>
<evidence type="ECO:0000313" key="1">
    <source>
        <dbReference type="EMBL" id="PIR98885.1"/>
    </source>
</evidence>
<organism evidence="1 2">
    <name type="scientific">Candidatus Collierbacteria bacterium CG10_big_fil_rev_8_21_14_0_10_44_9</name>
    <dbReference type="NCBI Taxonomy" id="1974535"/>
    <lineage>
        <taxon>Bacteria</taxon>
        <taxon>Candidatus Collieribacteriota</taxon>
    </lineage>
</organism>
<dbReference type="EMBL" id="PFAF01000046">
    <property type="protein sequence ID" value="PIR98885.1"/>
    <property type="molecule type" value="Genomic_DNA"/>
</dbReference>
<reference evidence="2" key="1">
    <citation type="submission" date="2017-09" db="EMBL/GenBank/DDBJ databases">
        <title>Depth-based differentiation of microbial function through sediment-hosted aquifers and enrichment of novel symbionts in the deep terrestrial subsurface.</title>
        <authorList>
            <person name="Probst A.J."/>
            <person name="Ladd B."/>
            <person name="Jarett J.K."/>
            <person name="Geller-Mcgrath D.E."/>
            <person name="Sieber C.M.K."/>
            <person name="Emerson J.B."/>
            <person name="Anantharaman K."/>
            <person name="Thomas B.C."/>
            <person name="Malmstrom R."/>
            <person name="Stieglmeier M."/>
            <person name="Klingl A."/>
            <person name="Woyke T."/>
            <person name="Ryan C.M."/>
            <person name="Banfield J.F."/>
        </authorList>
    </citation>
    <scope>NUCLEOTIDE SEQUENCE [LARGE SCALE GENOMIC DNA]</scope>
</reference>